<feature type="domain" description="IrrE N-terminal-like" evidence="1">
    <location>
        <begin position="7"/>
        <end position="88"/>
    </location>
</feature>
<evidence type="ECO:0000313" key="3">
    <source>
        <dbReference type="Proteomes" id="UP001210204"/>
    </source>
</evidence>
<dbReference type="RefSeq" id="WP_195917879.1">
    <property type="nucleotide sequence ID" value="NZ_JADOZZ010000001.1"/>
</dbReference>
<dbReference type="AlphaFoldDB" id="A0AAW6D6E1"/>
<dbReference type="Pfam" id="PF06114">
    <property type="entry name" value="Peptidase_M78"/>
    <property type="match status" value="1"/>
</dbReference>
<comment type="caution">
    <text evidence="2">The sequence shown here is derived from an EMBL/GenBank/DDBJ whole genome shotgun (WGS) entry which is preliminary data.</text>
</comment>
<dbReference type="EMBL" id="JAQMJT010000001">
    <property type="protein sequence ID" value="MDB8613108.1"/>
    <property type="molecule type" value="Genomic_DNA"/>
</dbReference>
<organism evidence="2 3">
    <name type="scientific">Streptococcus salivarius</name>
    <dbReference type="NCBI Taxonomy" id="1304"/>
    <lineage>
        <taxon>Bacteria</taxon>
        <taxon>Bacillati</taxon>
        <taxon>Bacillota</taxon>
        <taxon>Bacilli</taxon>
        <taxon>Lactobacillales</taxon>
        <taxon>Streptococcaceae</taxon>
        <taxon>Streptococcus</taxon>
    </lineage>
</organism>
<reference evidence="2" key="1">
    <citation type="submission" date="2023-01" db="EMBL/GenBank/DDBJ databases">
        <title>Human gut microbiome strain richness.</title>
        <authorList>
            <person name="Chen-Liaw A."/>
        </authorList>
    </citation>
    <scope>NUCLEOTIDE SEQUENCE</scope>
    <source>
        <strain evidence="2">1001095st1_G4_1001095IJ_161003</strain>
    </source>
</reference>
<name>A0AAW6D6E1_STRSL</name>
<sequence length="129" mass="15591">MEKELLEQFNVSICEFSSREWSRNGFIDPINRVVYINKDLAPEIRLKVLLHELGHLEHNSKDYERLREKYEAQANRDMIRGLLENESLDDFNYVRFMKKYNLTTICDETFVKNEYLKLLKKPYNLPRQS</sequence>
<dbReference type="Gene3D" id="1.10.10.2910">
    <property type="match status" value="1"/>
</dbReference>
<evidence type="ECO:0000313" key="2">
    <source>
        <dbReference type="EMBL" id="MDB8613108.1"/>
    </source>
</evidence>
<accession>A0AAW6D6E1</accession>
<proteinExistence type="predicted"/>
<dbReference type="InterPro" id="IPR010359">
    <property type="entry name" value="IrrE_HExxH"/>
</dbReference>
<dbReference type="Proteomes" id="UP001210204">
    <property type="component" value="Unassembled WGS sequence"/>
</dbReference>
<evidence type="ECO:0000259" key="1">
    <source>
        <dbReference type="Pfam" id="PF06114"/>
    </source>
</evidence>
<gene>
    <name evidence="2" type="ORF">PNU26_01635</name>
</gene>
<protein>
    <submittedName>
        <fullName evidence="2">ImmA/IrrE family metallo-endopeptidase</fullName>
    </submittedName>
</protein>